<organism evidence="2 3">
    <name type="scientific">Pelagibius litoralis</name>
    <dbReference type="NCBI Taxonomy" id="374515"/>
    <lineage>
        <taxon>Bacteria</taxon>
        <taxon>Pseudomonadati</taxon>
        <taxon>Pseudomonadota</taxon>
        <taxon>Alphaproteobacteria</taxon>
        <taxon>Rhodospirillales</taxon>
        <taxon>Rhodovibrionaceae</taxon>
        <taxon>Pelagibius</taxon>
    </lineage>
</organism>
<feature type="compositionally biased region" description="Acidic residues" evidence="1">
    <location>
        <begin position="27"/>
        <end position="40"/>
    </location>
</feature>
<feature type="compositionally biased region" description="Basic and acidic residues" evidence="1">
    <location>
        <begin position="47"/>
        <end position="56"/>
    </location>
</feature>
<dbReference type="EMBL" id="JAAQPH010000031">
    <property type="protein sequence ID" value="NIA72047.1"/>
    <property type="molecule type" value="Genomic_DNA"/>
</dbReference>
<accession>A0A967F2Y8</accession>
<gene>
    <name evidence="2" type="ORF">HBA54_25940</name>
</gene>
<evidence type="ECO:0000256" key="1">
    <source>
        <dbReference type="SAM" id="MobiDB-lite"/>
    </source>
</evidence>
<protein>
    <submittedName>
        <fullName evidence="2">Uncharacterized protein</fullName>
    </submittedName>
</protein>
<comment type="caution">
    <text evidence="2">The sequence shown here is derived from an EMBL/GenBank/DDBJ whole genome shotgun (WGS) entry which is preliminary data.</text>
</comment>
<reference evidence="2" key="1">
    <citation type="submission" date="2020-03" db="EMBL/GenBank/DDBJ databases">
        <title>Genome of Pelagibius litoralis DSM 21314T.</title>
        <authorList>
            <person name="Wang G."/>
        </authorList>
    </citation>
    <scope>NUCLEOTIDE SEQUENCE</scope>
    <source>
        <strain evidence="2">DSM 21314</strain>
    </source>
</reference>
<dbReference type="Proteomes" id="UP000761264">
    <property type="component" value="Unassembled WGS sequence"/>
</dbReference>
<evidence type="ECO:0000313" key="3">
    <source>
        <dbReference type="Proteomes" id="UP000761264"/>
    </source>
</evidence>
<dbReference type="AlphaFoldDB" id="A0A967F2Y8"/>
<evidence type="ECO:0000313" key="2">
    <source>
        <dbReference type="EMBL" id="NIA72047.1"/>
    </source>
</evidence>
<feature type="compositionally biased region" description="Acidic residues" evidence="1">
    <location>
        <begin position="57"/>
        <end position="67"/>
    </location>
</feature>
<keyword evidence="3" id="KW-1185">Reference proteome</keyword>
<proteinExistence type="predicted"/>
<feature type="region of interest" description="Disordered" evidence="1">
    <location>
        <begin position="19"/>
        <end position="67"/>
    </location>
</feature>
<dbReference type="RefSeq" id="WP_167230687.1">
    <property type="nucleotide sequence ID" value="NZ_JAAQPH010000031.1"/>
</dbReference>
<sequence>MARSKNDLSESEVIMGLDKVKDALSSSDDEDEGVGTEAEEPAGFAASRRDAEREEAFGPEDQLESESLETEFKAALDLDTWTSGERMNLLAARLEREVETAARFEDDMAPRVLKALEAGLPSAPDASRESGIYTLTPDILTRALSNVLFNGLVEACDGTRVAVSTLPVSVVQIGICLTSYQGTGDGGCIGHRLYRHDILRKNENPEDEVLDFLSRRARRKKREVAKQDFGDDGRPMNISDMLCRALMIYAERAMLVERSQCPWRMGHGGPMPHELIVGSGRNEMAFASLEILRQLLLEHQRFIFVPSTVSDQAIVTIANALLPLQYAILRNTKDIIEGYIAGSSYERPHYKKSGLYQAVRSFQEDAGSKVVLGVFRASALCPGRVFYAHEDHVHEAAQIVMADSVLQEARGFPNLIDIADRTCKGMFEPGSLSAQVHASLARSGSPFRFLDERKTRA</sequence>
<name>A0A967F2Y8_9PROT</name>